<dbReference type="InterPro" id="IPR017737">
    <property type="entry name" value="TssE1-like"/>
</dbReference>
<reference evidence="2" key="1">
    <citation type="submission" date="2018-06" db="EMBL/GenBank/DDBJ databases">
        <authorList>
            <person name="Zhirakovskaya E."/>
        </authorList>
    </citation>
    <scope>NUCLEOTIDE SEQUENCE</scope>
</reference>
<dbReference type="NCBIfam" id="TIGR03357">
    <property type="entry name" value="VI_zyme"/>
    <property type="match status" value="1"/>
</dbReference>
<name>A0A3B0X0X7_9ZZZZ</name>
<protein>
    <submittedName>
        <fullName evidence="2">Uncharacterized protein ImpF</fullName>
    </submittedName>
</protein>
<dbReference type="EMBL" id="UOFF01000245">
    <property type="protein sequence ID" value="VAW56537.1"/>
    <property type="molecule type" value="Genomic_DNA"/>
</dbReference>
<accession>A0A3B0X0X7</accession>
<dbReference type="AlphaFoldDB" id="A0A3B0X0X7"/>
<dbReference type="Pfam" id="PF04965">
    <property type="entry name" value="GPW_gp25"/>
    <property type="match status" value="1"/>
</dbReference>
<organism evidence="2">
    <name type="scientific">hydrothermal vent metagenome</name>
    <dbReference type="NCBI Taxonomy" id="652676"/>
    <lineage>
        <taxon>unclassified sequences</taxon>
        <taxon>metagenomes</taxon>
        <taxon>ecological metagenomes</taxon>
    </lineage>
</organism>
<evidence type="ECO:0000313" key="2">
    <source>
        <dbReference type="EMBL" id="VAW56537.1"/>
    </source>
</evidence>
<dbReference type="InterPro" id="IPR007048">
    <property type="entry name" value="IraD/Gp25-like"/>
</dbReference>
<proteinExistence type="predicted"/>
<feature type="domain" description="IraD/Gp25-like" evidence="1">
    <location>
        <begin position="39"/>
        <end position="139"/>
    </location>
</feature>
<dbReference type="PANTHER" id="PTHR38595:SF2">
    <property type="entry name" value="TYPE VI SECRETION SYSTEM BASEPLATE SUBUNIT TSSE"/>
    <property type="match status" value="1"/>
</dbReference>
<evidence type="ECO:0000259" key="1">
    <source>
        <dbReference type="Pfam" id="PF04965"/>
    </source>
</evidence>
<dbReference type="SUPFAM" id="SSF160719">
    <property type="entry name" value="gpW/gp25-like"/>
    <property type="match status" value="1"/>
</dbReference>
<sequence length="166" mass="19439">MAKVDKKKKLRPSILDRLIDNDKNNNIDIDPDQHQRLKELRNSVRRDLENLLNTRFRMIEPDNDLLEIQHSLLNYGLPDLATVNISNNEKRLEFIQHLESILIAYEPRFKSVKITYMDNTDSLDRTLRFRIDAVLYADPSPEVVVFDSILEPVTRSVNVEETSHGR</sequence>
<dbReference type="PANTHER" id="PTHR38595">
    <property type="entry name" value="CYTOPLASMIC PROTEIN-RELATED"/>
    <property type="match status" value="1"/>
</dbReference>
<dbReference type="Gene3D" id="3.10.450.40">
    <property type="match status" value="1"/>
</dbReference>
<dbReference type="InterPro" id="IPR053176">
    <property type="entry name" value="T6SS_TssE1-like"/>
</dbReference>
<gene>
    <name evidence="2" type="ORF">MNBD_GAMMA07-965</name>
</gene>